<evidence type="ECO:0000313" key="3">
    <source>
        <dbReference type="EMBL" id="VCT84233.1"/>
    </source>
</evidence>
<gene>
    <name evidence="2" type="ORF">CNEO_43665</name>
    <name evidence="3" type="ORF">CNEONATNEC25_01833</name>
</gene>
<reference evidence="2" key="2">
    <citation type="submission" date="2021-10" db="EMBL/GenBank/DDBJ databases">
        <authorList>
            <person name="Mesa V."/>
        </authorList>
    </citation>
    <scope>NUCLEOTIDE SEQUENCE</scope>
    <source>
        <strain evidence="2">CC3_PB</strain>
    </source>
</reference>
<dbReference type="Proteomes" id="UP000789738">
    <property type="component" value="Unassembled WGS sequence"/>
</dbReference>
<dbReference type="RefSeq" id="WP_159116134.1">
    <property type="nucleotide sequence ID" value="NZ_CAKJVE010000004.1"/>
</dbReference>
<name>A0A650LT87_9CLOT</name>
<reference evidence="3 4" key="1">
    <citation type="submission" date="2018-06" db="EMBL/GenBank/DDBJ databases">
        <authorList>
            <consortium name="IHU Genomes"/>
        </authorList>
    </citation>
    <scope>NUCLEOTIDE SEQUENCE [LARGE SCALE GENOMIC DNA]</scope>
    <source>
        <strain evidence="3 4">NEC25</strain>
    </source>
</reference>
<dbReference type="Proteomes" id="UP000431451">
    <property type="component" value="Unassembled WGS sequence"/>
</dbReference>
<keyword evidence="1" id="KW-0472">Membrane</keyword>
<keyword evidence="1" id="KW-1133">Transmembrane helix</keyword>
<accession>A0A650LT87</accession>
<feature type="transmembrane region" description="Helical" evidence="1">
    <location>
        <begin position="239"/>
        <end position="263"/>
    </location>
</feature>
<sequence length="353" mass="40158">MKKYFNKALMYQWFNSTKIAILIGILTWGFLSNELINCGISDVKSMIAYNATNSFYTFRIEQYFPLGVIFIAIYFIGHGINKRNNDMFLYNGPYTKKQLRINHLICLLITLILFTMTYVYIAIMAYIRNIELMSIVDGYFNVMAFEFLKVIILGTIGILFLIICDLLFSNIAASIIGIVFVLPISCIAIINKISFIISYFGVRKEISIMGIIDRSIYGNGSYILANPILRSISIRNINLKYLCVEILTMLIVIGIMLIIFNISSKNYKLENSTKLFTSKKAEKFILIMLSISVGIVLESLIANSILNNILYIRNNGILFGKDLIFTMGAEIITIGILTFIILHICKRVVKKIS</sequence>
<feature type="transmembrane region" description="Helical" evidence="1">
    <location>
        <begin position="147"/>
        <end position="168"/>
    </location>
</feature>
<feature type="transmembrane region" description="Helical" evidence="1">
    <location>
        <begin position="323"/>
        <end position="345"/>
    </location>
</feature>
<keyword evidence="1" id="KW-0812">Transmembrane</keyword>
<dbReference type="EMBL" id="UWJD01000001">
    <property type="protein sequence ID" value="VCT84233.1"/>
    <property type="molecule type" value="Genomic_DNA"/>
</dbReference>
<evidence type="ECO:0000256" key="1">
    <source>
        <dbReference type="SAM" id="Phobius"/>
    </source>
</evidence>
<evidence type="ECO:0000313" key="4">
    <source>
        <dbReference type="Proteomes" id="UP000431451"/>
    </source>
</evidence>
<dbReference type="EMBL" id="CAKJVE010000004">
    <property type="protein sequence ID" value="CAG9708529.1"/>
    <property type="molecule type" value="Genomic_DNA"/>
</dbReference>
<organism evidence="3 4">
    <name type="scientific">Clostridium neonatale</name>
    <dbReference type="NCBI Taxonomy" id="137838"/>
    <lineage>
        <taxon>Bacteria</taxon>
        <taxon>Bacillati</taxon>
        <taxon>Bacillota</taxon>
        <taxon>Clostridia</taxon>
        <taxon>Eubacteriales</taxon>
        <taxon>Clostridiaceae</taxon>
        <taxon>Clostridium</taxon>
    </lineage>
</organism>
<dbReference type="AlphaFoldDB" id="A0A650LT87"/>
<feature type="transmembrane region" description="Helical" evidence="1">
    <location>
        <begin position="101"/>
        <end position="127"/>
    </location>
</feature>
<feature type="transmembrane region" description="Helical" evidence="1">
    <location>
        <begin position="284"/>
        <end position="303"/>
    </location>
</feature>
<feature type="transmembrane region" description="Helical" evidence="1">
    <location>
        <begin position="175"/>
        <end position="200"/>
    </location>
</feature>
<feature type="transmembrane region" description="Helical" evidence="1">
    <location>
        <begin position="62"/>
        <end position="80"/>
    </location>
</feature>
<protein>
    <submittedName>
        <fullName evidence="2">ABC transporter, permease component</fullName>
    </submittedName>
</protein>
<proteinExistence type="predicted"/>
<evidence type="ECO:0000313" key="2">
    <source>
        <dbReference type="EMBL" id="CAG9708529.1"/>
    </source>
</evidence>